<dbReference type="InterPro" id="IPR000415">
    <property type="entry name" value="Nitroreductase-like"/>
</dbReference>
<reference evidence="2 3" key="1">
    <citation type="submission" date="2017-07" db="EMBL/GenBank/DDBJ databases">
        <title>Virgibacillus sp. LM2416.</title>
        <authorList>
            <person name="Tak E.J."/>
            <person name="Bae J.-W."/>
        </authorList>
    </citation>
    <scope>NUCLEOTIDE SEQUENCE [LARGE SCALE GENOMIC DNA]</scope>
    <source>
        <strain evidence="2 3">LM2416</strain>
    </source>
</reference>
<dbReference type="OrthoDB" id="9804207at2"/>
<dbReference type="RefSeq" id="WP_089062021.1">
    <property type="nucleotide sequence ID" value="NZ_CP022315.1"/>
</dbReference>
<dbReference type="GO" id="GO:0016491">
    <property type="term" value="F:oxidoreductase activity"/>
    <property type="evidence" value="ECO:0007669"/>
    <property type="project" value="InterPro"/>
</dbReference>
<accession>A0A220U445</accession>
<dbReference type="PANTHER" id="PTHR43821">
    <property type="entry name" value="NAD(P)H NITROREDUCTASE YDJA-RELATED"/>
    <property type="match status" value="1"/>
</dbReference>
<dbReference type="SUPFAM" id="SSF55469">
    <property type="entry name" value="FMN-dependent nitroreductase-like"/>
    <property type="match status" value="1"/>
</dbReference>
<proteinExistence type="predicted"/>
<dbReference type="Gene3D" id="3.40.109.10">
    <property type="entry name" value="NADH Oxidase"/>
    <property type="match status" value="1"/>
</dbReference>
<dbReference type="InterPro" id="IPR052530">
    <property type="entry name" value="NAD(P)H_nitroreductase"/>
</dbReference>
<keyword evidence="3" id="KW-1185">Reference proteome</keyword>
<dbReference type="InterPro" id="IPR029479">
    <property type="entry name" value="Nitroreductase"/>
</dbReference>
<protein>
    <submittedName>
        <fullName evidence="2">Nitroreductase</fullName>
    </submittedName>
</protein>
<evidence type="ECO:0000313" key="2">
    <source>
        <dbReference type="EMBL" id="ASK62762.1"/>
    </source>
</evidence>
<dbReference type="KEGG" id="vil:CFK37_11705"/>
<dbReference type="Proteomes" id="UP000198312">
    <property type="component" value="Chromosome"/>
</dbReference>
<gene>
    <name evidence="2" type="ORF">CFK37_11705</name>
</gene>
<evidence type="ECO:0000313" key="3">
    <source>
        <dbReference type="Proteomes" id="UP000198312"/>
    </source>
</evidence>
<feature type="domain" description="Nitroreductase" evidence="1">
    <location>
        <begin position="7"/>
        <end position="170"/>
    </location>
</feature>
<dbReference type="PANTHER" id="PTHR43821:SF1">
    <property type="entry name" value="NAD(P)H NITROREDUCTASE YDJA-RELATED"/>
    <property type="match status" value="1"/>
</dbReference>
<organism evidence="2 3">
    <name type="scientific">Virgibacillus phasianinus</name>
    <dbReference type="NCBI Taxonomy" id="2017483"/>
    <lineage>
        <taxon>Bacteria</taxon>
        <taxon>Bacillati</taxon>
        <taxon>Bacillota</taxon>
        <taxon>Bacilli</taxon>
        <taxon>Bacillales</taxon>
        <taxon>Bacillaceae</taxon>
        <taxon>Virgibacillus</taxon>
    </lineage>
</organism>
<dbReference type="EMBL" id="CP022315">
    <property type="protein sequence ID" value="ASK62762.1"/>
    <property type="molecule type" value="Genomic_DNA"/>
</dbReference>
<dbReference type="Pfam" id="PF00881">
    <property type="entry name" value="Nitroreductase"/>
    <property type="match status" value="1"/>
</dbReference>
<evidence type="ECO:0000259" key="1">
    <source>
        <dbReference type="Pfam" id="PF00881"/>
    </source>
</evidence>
<sequence length="198" mass="22689">MDILQAIKQRRSIHSFTDEEVPLDRLKEIFTYGSYAPTHYMKEPWQIKLYQEQGKAPFVNKIIESYQRIGMLKTTDDAKTVKMVDSMKNFLLHIPHHALIYYTKEADQVRVEEESAAVSAFIQNAQLAGWELGVGMLWTITPFMHDPGFVQAIGLDEEQHKIAAVLQIGYPKHVPRNKGRTPIEQKLEIIKGDSPPSL</sequence>
<dbReference type="AlphaFoldDB" id="A0A220U445"/>
<name>A0A220U445_9BACI</name>